<dbReference type="OrthoDB" id="2110130at2759"/>
<dbReference type="InterPro" id="IPR050611">
    <property type="entry name" value="ABCF"/>
</dbReference>
<feature type="domain" description="ABC transporter" evidence="6">
    <location>
        <begin position="200"/>
        <end position="472"/>
    </location>
</feature>
<dbReference type="PANTHER" id="PTHR19211:SF117">
    <property type="entry name" value="ATP-BINDING CASSETTE SUB-FAMILY F MEMBER 3"/>
    <property type="match status" value="1"/>
</dbReference>
<dbReference type="FunFam" id="3.40.50.300:FF:000104">
    <property type="entry name" value="ATP-binding cassette sub-family F member 3"/>
    <property type="match status" value="1"/>
</dbReference>
<reference evidence="7" key="1">
    <citation type="journal article" date="2020" name="Stud. Mycol.">
        <title>101 Dothideomycetes genomes: a test case for predicting lifestyles and emergence of pathogens.</title>
        <authorList>
            <person name="Haridas S."/>
            <person name="Albert R."/>
            <person name="Binder M."/>
            <person name="Bloem J."/>
            <person name="Labutti K."/>
            <person name="Salamov A."/>
            <person name="Andreopoulos B."/>
            <person name="Baker S."/>
            <person name="Barry K."/>
            <person name="Bills G."/>
            <person name="Bluhm B."/>
            <person name="Cannon C."/>
            <person name="Castanera R."/>
            <person name="Culley D."/>
            <person name="Daum C."/>
            <person name="Ezra D."/>
            <person name="Gonzalez J."/>
            <person name="Henrissat B."/>
            <person name="Kuo A."/>
            <person name="Liang C."/>
            <person name="Lipzen A."/>
            <person name="Lutzoni F."/>
            <person name="Magnuson J."/>
            <person name="Mondo S."/>
            <person name="Nolan M."/>
            <person name="Ohm R."/>
            <person name="Pangilinan J."/>
            <person name="Park H.-J."/>
            <person name="Ramirez L."/>
            <person name="Alfaro M."/>
            <person name="Sun H."/>
            <person name="Tritt A."/>
            <person name="Yoshinaga Y."/>
            <person name="Zwiers L.-H."/>
            <person name="Turgeon B."/>
            <person name="Goodwin S."/>
            <person name="Spatafora J."/>
            <person name="Crous P."/>
            <person name="Grigoriev I."/>
        </authorList>
    </citation>
    <scope>NUCLEOTIDE SEQUENCE</scope>
    <source>
        <strain evidence="7">CBS 109.77</strain>
    </source>
</reference>
<dbReference type="EMBL" id="MU001779">
    <property type="protein sequence ID" value="KAF2798657.1"/>
    <property type="molecule type" value="Genomic_DNA"/>
</dbReference>
<evidence type="ECO:0000313" key="7">
    <source>
        <dbReference type="EMBL" id="KAF2798657.1"/>
    </source>
</evidence>
<dbReference type="Pfam" id="PF00005">
    <property type="entry name" value="ABC_tran"/>
    <property type="match status" value="2"/>
</dbReference>
<proteinExistence type="predicted"/>
<dbReference type="CDD" id="cd03221">
    <property type="entry name" value="ABCF_EF-3"/>
    <property type="match status" value="2"/>
</dbReference>
<dbReference type="PANTHER" id="PTHR19211">
    <property type="entry name" value="ATP-BINDING TRANSPORT PROTEIN-RELATED"/>
    <property type="match status" value="1"/>
</dbReference>
<dbReference type="GO" id="GO:0005524">
    <property type="term" value="F:ATP binding"/>
    <property type="evidence" value="ECO:0007669"/>
    <property type="project" value="UniProtKB-KW"/>
</dbReference>
<keyword evidence="3" id="KW-0067">ATP-binding</keyword>
<protein>
    <submittedName>
        <fullName evidence="7">P-loop containing nucleoside triphosphate hydrolase protein</fullName>
    </submittedName>
</protein>
<dbReference type="InterPro" id="IPR032781">
    <property type="entry name" value="ABC_tran_Xtn"/>
</dbReference>
<feature type="coiled-coil region" evidence="4">
    <location>
        <begin position="283"/>
        <end position="320"/>
    </location>
</feature>
<dbReference type="SUPFAM" id="SSF54695">
    <property type="entry name" value="POZ domain"/>
    <property type="match status" value="1"/>
</dbReference>
<evidence type="ECO:0000256" key="2">
    <source>
        <dbReference type="ARBA" id="ARBA00022741"/>
    </source>
</evidence>
<name>A0A6A6XSV3_9PLEO</name>
<keyword evidence="2" id="KW-0547">Nucleotide-binding</keyword>
<dbReference type="GO" id="GO:0016887">
    <property type="term" value="F:ATP hydrolysis activity"/>
    <property type="evidence" value="ECO:0007669"/>
    <property type="project" value="InterPro"/>
</dbReference>
<keyword evidence="4" id="KW-0175">Coiled coil</keyword>
<feature type="coiled-coil region" evidence="4">
    <location>
        <begin position="124"/>
        <end position="161"/>
    </location>
</feature>
<feature type="compositionally biased region" description="Low complexity" evidence="5">
    <location>
        <begin position="839"/>
        <end position="856"/>
    </location>
</feature>
<keyword evidence="8" id="KW-1185">Reference proteome</keyword>
<gene>
    <name evidence="7" type="ORF">K505DRAFT_267211</name>
</gene>
<dbReference type="InterPro" id="IPR003439">
    <property type="entry name" value="ABC_transporter-like_ATP-bd"/>
</dbReference>
<dbReference type="InterPro" id="IPR027417">
    <property type="entry name" value="P-loop_NTPase"/>
</dbReference>
<dbReference type="InterPro" id="IPR011333">
    <property type="entry name" value="SKP1/BTB/POZ_sf"/>
</dbReference>
<evidence type="ECO:0000313" key="8">
    <source>
        <dbReference type="Proteomes" id="UP000799757"/>
    </source>
</evidence>
<dbReference type="Pfam" id="PF12848">
    <property type="entry name" value="ABC_tran_Xtn"/>
    <property type="match status" value="1"/>
</dbReference>
<dbReference type="Gene3D" id="3.40.50.300">
    <property type="entry name" value="P-loop containing nucleotide triphosphate hydrolases"/>
    <property type="match status" value="2"/>
</dbReference>
<feature type="domain" description="ABC transporter" evidence="6">
    <location>
        <begin position="532"/>
        <end position="747"/>
    </location>
</feature>
<dbReference type="PROSITE" id="PS00211">
    <property type="entry name" value="ABC_TRANSPORTER_1"/>
    <property type="match status" value="2"/>
</dbReference>
<evidence type="ECO:0000256" key="3">
    <source>
        <dbReference type="ARBA" id="ARBA00022840"/>
    </source>
</evidence>
<dbReference type="SUPFAM" id="SSF52540">
    <property type="entry name" value="P-loop containing nucleoside triphosphate hydrolases"/>
    <property type="match status" value="2"/>
</dbReference>
<evidence type="ECO:0000256" key="4">
    <source>
        <dbReference type="SAM" id="Coils"/>
    </source>
</evidence>
<feature type="region of interest" description="Disordered" evidence="5">
    <location>
        <begin position="799"/>
        <end position="885"/>
    </location>
</feature>
<dbReference type="SMART" id="SM00382">
    <property type="entry name" value="AAA"/>
    <property type="match status" value="2"/>
</dbReference>
<dbReference type="AlphaFoldDB" id="A0A6A6XSV3"/>
<evidence type="ECO:0000259" key="6">
    <source>
        <dbReference type="PROSITE" id="PS50893"/>
    </source>
</evidence>
<dbReference type="InterPro" id="IPR003593">
    <property type="entry name" value="AAA+_ATPase"/>
</dbReference>
<evidence type="ECO:0000256" key="5">
    <source>
        <dbReference type="SAM" id="MobiDB-lite"/>
    </source>
</evidence>
<feature type="compositionally biased region" description="Basic and acidic residues" evidence="5">
    <location>
        <begin position="857"/>
        <end position="870"/>
    </location>
</feature>
<dbReference type="Proteomes" id="UP000799757">
    <property type="component" value="Unassembled WGS sequence"/>
</dbReference>
<dbReference type="InterPro" id="IPR017871">
    <property type="entry name" value="ABC_transporter-like_CS"/>
</dbReference>
<evidence type="ECO:0000256" key="1">
    <source>
        <dbReference type="ARBA" id="ARBA00022737"/>
    </source>
</evidence>
<accession>A0A6A6XSV3</accession>
<dbReference type="FunFam" id="3.40.50.300:FF:000882">
    <property type="entry name" value="Translation initiation regulator (Gcn20)"/>
    <property type="match status" value="1"/>
</dbReference>
<dbReference type="PROSITE" id="PS50893">
    <property type="entry name" value="ABC_TRANSPORTER_2"/>
    <property type="match status" value="2"/>
</dbReference>
<organism evidence="7 8">
    <name type="scientific">Melanomma pulvis-pyrius CBS 109.77</name>
    <dbReference type="NCBI Taxonomy" id="1314802"/>
    <lineage>
        <taxon>Eukaryota</taxon>
        <taxon>Fungi</taxon>
        <taxon>Dikarya</taxon>
        <taxon>Ascomycota</taxon>
        <taxon>Pezizomycotina</taxon>
        <taxon>Dothideomycetes</taxon>
        <taxon>Pleosporomycetidae</taxon>
        <taxon>Pleosporales</taxon>
        <taxon>Melanommataceae</taxon>
        <taxon>Melanomma</taxon>
    </lineage>
</organism>
<sequence>MEAEIRAQIPNIDPILSDYSVGYLTHASNTFTSDSDPTGPSPLEEAAAAVTALLLSASGDLSSENETTVQNLVDKFISRLSAAHGSHERRQVAPSARRLDQAVHVGSHKNISSTLGLTGGGVDLESANTRKVESRVDRKKLEKAERKLRAKQDRKVFKNVEYEASKLINVPDETQSYEDFYMAVNPLQLGADSSSKSKDIKIDNFDISISGLRIITDGNLTLAYGRRYGLVGQNGIGKSTLLRALSRREVNIPTHISILHVEQEITGDDTPALQAVLDADVWRKHLLKEQDKISKELAELEAERSTMADTSADAQRLDQQREGLDITLSDIHSKLSEMESDKAEPRAASILAGLGFSAERQQFATKTFSGGWRMRLALARALFCEPDLLLLDEPSNMLDVPSITFLANYLQGYPSTLLVVSHDRAFLNEVATDIIHQHSERLDYYKGANFDSFYATKEERRKTAKREYDNQMVQRAHLQAFIDKFRYNAAKSSEAQSRIKKLEKMPILQAPEAEYTVHFKFPEVEKMSPPIIQMSGVTFGYTKDNILLKNVDLDVQLDSRIGIVGPNGAGKTTALKLLIGALSPTSGLISQNPRLRIGFFAQHHVDALDLNASAVGFMAKQFPGKSDEEYRRHLGAFGITGMTGLQKMEFLSGGQKSRVAFACLSLTNPHILVLDEPSNHLDIEAMDALSEALQKFQGGVLMVSHDVTMLQNVCKSLWVCDHGTIEHFDGTVKDYKRRITAQANEAGVTQASSANGLSVVTPLASRSSDLDDSRPPYTVTAPSAAHTVLTTAGESPYPPPFSSLYFPPDDAADGPDKACETAAQSDSPPAFAPAPHYFSESSSTASATAVAETKAALPRDTKDGSSSKDIDDGEPPPPYSEGFSPLDSFTYVMASAGGPASILTQVSQQSGGPPINTLGGSDENITLELRGTRFTLSRDELLTLPEFVLLSLFPNGLLPDGHMNSYHDGDVYPVDVGTTDPPSPSSPNTRTNSIQMIHFHLSNPALYLSDNIYFSQYDPHSLQYMLEFFRNVAQTIPTSPPSPTAASEHTAEAVPIEPMHGSARDMLQDRAGIIVLREDLDFYAIPPYRDISQPEMIEVKRAAGEALLRQNGIFSGLRKSEEPGTTEQHLIEMLTAGGFNHDDKWGHRAGEPNKAVICSIALARLRTDIKGNDLANSNAVGMAQKLLLFWRKPARRCWWEGVELENVKGVEGKLKVWIRRVWTLEMSVIGLR</sequence>
<keyword evidence="7" id="KW-0378">Hydrolase</keyword>
<keyword evidence="1" id="KW-0677">Repeat</keyword>